<dbReference type="EMBL" id="BAAADJ010000049">
    <property type="protein sequence ID" value="GAA0336915.1"/>
    <property type="molecule type" value="Genomic_DNA"/>
</dbReference>
<dbReference type="Pfam" id="PF08905">
    <property type="entry name" value="DUF1850"/>
    <property type="match status" value="1"/>
</dbReference>
<dbReference type="InterPro" id="IPR015001">
    <property type="entry name" value="DUF1850"/>
</dbReference>
<evidence type="ECO:0008006" key="3">
    <source>
        <dbReference type="Google" id="ProtNLM"/>
    </source>
</evidence>
<evidence type="ECO:0000313" key="1">
    <source>
        <dbReference type="EMBL" id="GAA0336915.1"/>
    </source>
</evidence>
<proteinExistence type="predicted"/>
<dbReference type="RefSeq" id="WP_343800254.1">
    <property type="nucleotide sequence ID" value="NZ_BAAADJ010000049.1"/>
</dbReference>
<comment type="caution">
    <text evidence="1">The sequence shown here is derived from an EMBL/GenBank/DDBJ whole genome shotgun (WGS) entry which is preliminary data.</text>
</comment>
<accession>A0ABP3G689</accession>
<organism evidence="1 2">
    <name type="scientific">Bacillus carboniphilus</name>
    <dbReference type="NCBI Taxonomy" id="86663"/>
    <lineage>
        <taxon>Bacteria</taxon>
        <taxon>Bacillati</taxon>
        <taxon>Bacillota</taxon>
        <taxon>Bacilli</taxon>
        <taxon>Bacillales</taxon>
        <taxon>Bacillaceae</taxon>
        <taxon>Bacillus</taxon>
    </lineage>
</organism>
<protein>
    <recommendedName>
        <fullName evidence="3">DUF1850 domain-containing protein</fullName>
    </recommendedName>
</protein>
<keyword evidence="2" id="KW-1185">Reference proteome</keyword>
<dbReference type="Proteomes" id="UP001500782">
    <property type="component" value="Unassembled WGS sequence"/>
</dbReference>
<evidence type="ECO:0000313" key="2">
    <source>
        <dbReference type="Proteomes" id="UP001500782"/>
    </source>
</evidence>
<sequence length="178" mass="21265">MKKLFRQKKLLITALMILVVLFVCFMIPFRTALVFYKQNTSQIQAFLPIEKGETFQIIWKHSIHLTDVVEKFRVTEKHEFEEYEMIYEHFGIGMPSNAGKGETFVYENGKYHIKDMERVFPTINIRNGRTVSEHRLVWGENGEKMVRFNEYFEPGAFFTMKVDRLNLWQYLKGVKIHE</sequence>
<reference evidence="2" key="1">
    <citation type="journal article" date="2019" name="Int. J. Syst. Evol. Microbiol.">
        <title>The Global Catalogue of Microorganisms (GCM) 10K type strain sequencing project: providing services to taxonomists for standard genome sequencing and annotation.</title>
        <authorList>
            <consortium name="The Broad Institute Genomics Platform"/>
            <consortium name="The Broad Institute Genome Sequencing Center for Infectious Disease"/>
            <person name="Wu L."/>
            <person name="Ma J."/>
        </authorList>
    </citation>
    <scope>NUCLEOTIDE SEQUENCE [LARGE SCALE GENOMIC DNA]</scope>
    <source>
        <strain evidence="2">JCM 9731</strain>
    </source>
</reference>
<name>A0ABP3G689_9BACI</name>
<gene>
    <name evidence="1" type="ORF">GCM10008967_29040</name>
</gene>